<dbReference type="SUPFAM" id="SSF56935">
    <property type="entry name" value="Porins"/>
    <property type="match status" value="1"/>
</dbReference>
<dbReference type="Gene3D" id="2.40.160.60">
    <property type="entry name" value="Outer membrane protein transport protein (OMPP1/FadL/TodX)"/>
    <property type="match status" value="1"/>
</dbReference>
<evidence type="ECO:0000313" key="10">
    <source>
        <dbReference type="EMBL" id="SNT07714.1"/>
    </source>
</evidence>
<evidence type="ECO:0000256" key="2">
    <source>
        <dbReference type="ARBA" id="ARBA00008163"/>
    </source>
</evidence>
<evidence type="ECO:0000256" key="3">
    <source>
        <dbReference type="ARBA" id="ARBA00022452"/>
    </source>
</evidence>
<keyword evidence="11" id="KW-1185">Reference proteome</keyword>
<keyword evidence="5 8" id="KW-0732">Signal</keyword>
<dbReference type="GO" id="GO:0009279">
    <property type="term" value="C:cell outer membrane"/>
    <property type="evidence" value="ECO:0007669"/>
    <property type="project" value="UniProtKB-SubCell"/>
</dbReference>
<reference evidence="10 11" key="2">
    <citation type="submission" date="2017-06" db="EMBL/GenBank/DDBJ databases">
        <authorList>
            <person name="Varghese N."/>
            <person name="Submissions S."/>
        </authorList>
    </citation>
    <scope>NUCLEOTIDE SEQUENCE [LARGE SCALE GENOMIC DNA]</scope>
    <source>
        <strain evidence="10 11">RLD-1</strain>
    </source>
</reference>
<gene>
    <name evidence="9" type="ORF">SAMN05216189_102821</name>
    <name evidence="10" type="ORF">SAMN06295949_11355</name>
</gene>
<evidence type="ECO:0000256" key="6">
    <source>
        <dbReference type="ARBA" id="ARBA00023136"/>
    </source>
</evidence>
<reference evidence="9 12" key="1">
    <citation type="submission" date="2016-10" db="EMBL/GenBank/DDBJ databases">
        <authorList>
            <person name="de Groot N.N."/>
        </authorList>
    </citation>
    <scope>NUCLEOTIDE SEQUENCE [LARGE SCALE GENOMIC DNA]</scope>
    <source>
        <strain evidence="9 12">CCM 7361</strain>
    </source>
</reference>
<comment type="subcellular location">
    <subcellularLocation>
        <location evidence="1">Cell outer membrane</location>
        <topology evidence="1">Multi-pass membrane protein</topology>
    </subcellularLocation>
</comment>
<dbReference type="Proteomes" id="UP000199693">
    <property type="component" value="Unassembled WGS sequence"/>
</dbReference>
<dbReference type="InterPro" id="IPR005017">
    <property type="entry name" value="OMPP1/FadL/TodX"/>
</dbReference>
<organism evidence="9 12">
    <name type="scientific">Pseudomonas delhiensis</name>
    <dbReference type="NCBI Taxonomy" id="366289"/>
    <lineage>
        <taxon>Bacteria</taxon>
        <taxon>Pseudomonadati</taxon>
        <taxon>Pseudomonadota</taxon>
        <taxon>Gammaproteobacteria</taxon>
        <taxon>Pseudomonadales</taxon>
        <taxon>Pseudomonadaceae</taxon>
        <taxon>Pseudomonas</taxon>
    </lineage>
</organism>
<evidence type="ECO:0000256" key="5">
    <source>
        <dbReference type="ARBA" id="ARBA00022729"/>
    </source>
</evidence>
<keyword evidence="3" id="KW-1134">Transmembrane beta strand</keyword>
<dbReference type="AlphaFoldDB" id="A0A239JSD9"/>
<keyword evidence="4" id="KW-0812">Transmembrane</keyword>
<feature type="signal peptide" evidence="8">
    <location>
        <begin position="1"/>
        <end position="25"/>
    </location>
</feature>
<dbReference type="GO" id="GO:0015483">
    <property type="term" value="F:long-chain fatty acid transporting porin activity"/>
    <property type="evidence" value="ECO:0007669"/>
    <property type="project" value="TreeGrafter"/>
</dbReference>
<evidence type="ECO:0000313" key="12">
    <source>
        <dbReference type="Proteomes" id="UP000199693"/>
    </source>
</evidence>
<dbReference type="Pfam" id="PF03349">
    <property type="entry name" value="Toluene_X"/>
    <property type="match status" value="1"/>
</dbReference>
<keyword evidence="7" id="KW-0998">Cell outer membrane</keyword>
<accession>A0A239JSD9</accession>
<dbReference type="Proteomes" id="UP000198309">
    <property type="component" value="Unassembled WGS sequence"/>
</dbReference>
<proteinExistence type="inferred from homology"/>
<feature type="chain" id="PRO_5030040823" evidence="8">
    <location>
        <begin position="26"/>
        <end position="532"/>
    </location>
</feature>
<evidence type="ECO:0000313" key="11">
    <source>
        <dbReference type="Proteomes" id="UP000198309"/>
    </source>
</evidence>
<evidence type="ECO:0000256" key="8">
    <source>
        <dbReference type="SAM" id="SignalP"/>
    </source>
</evidence>
<name>A0A239JSD9_9PSED</name>
<evidence type="ECO:0000313" key="9">
    <source>
        <dbReference type="EMBL" id="SDK07301.1"/>
    </source>
</evidence>
<keyword evidence="6" id="KW-0472">Membrane</keyword>
<sequence length="532" mass="58593">MTKRISPLLLAMAGAGLGWILPAQAQLANDITIGNPKAMALGNAVTADSTGIDAVHYNPAALTKLKGRQTTVKLVSGVMDIRAGFHAPPNYGESTFGVSDDPVANSHSRTMTPTMYLPGLGGMTDVPMLVAPLAGLSINPPGSKFTFATNVYTPQALGYSRDSDSDPGRYDGRRVSLQRLTYFSPSVGYQMNDSLSFGLSVGFSHQAMALDTDFRNPGLLTGLLQTLHDTTCVPGAQEIVELVFNVCGGRIGPYDTLANLKLDMQQTLSPSFNLGVLWEPNDWFAWGAVYQSESRMKLKGKYRVDYTKDWQGFWSGLQNSVFGAFLSPLFPYGNADEEHGVATLKMTNPDNFSTGIKLRPFDDWQFNFDLKWSGYSDWNNLEIEFDKELDLLRIAKNFAPNGATDHSIILDRGYRDTWSYAMGVQYDVNDRLQLRAGYEYRPSAIPKSKADALVPIGDANLYGLGLGYRWDKDTNIDLGFNYFVSKQSIKNGQSCNLTCTGIDNLVYNPYAGMDVHTTVKAYIFALTYNTTF</sequence>
<protein>
    <submittedName>
        <fullName evidence="9">Long-chain fatty acid transport protein</fullName>
    </submittedName>
</protein>
<dbReference type="RefSeq" id="WP_089391955.1">
    <property type="nucleotide sequence ID" value="NZ_FNEC01000028.1"/>
</dbReference>
<dbReference type="PANTHER" id="PTHR35093">
    <property type="entry name" value="OUTER MEMBRANE PROTEIN NMB0088-RELATED"/>
    <property type="match status" value="1"/>
</dbReference>
<evidence type="ECO:0000256" key="7">
    <source>
        <dbReference type="ARBA" id="ARBA00023237"/>
    </source>
</evidence>
<dbReference type="EMBL" id="FZPC01000013">
    <property type="protein sequence ID" value="SNT07714.1"/>
    <property type="molecule type" value="Genomic_DNA"/>
</dbReference>
<evidence type="ECO:0000256" key="1">
    <source>
        <dbReference type="ARBA" id="ARBA00004571"/>
    </source>
</evidence>
<dbReference type="PANTHER" id="PTHR35093:SF8">
    <property type="entry name" value="OUTER MEMBRANE PROTEIN NMB0088-RELATED"/>
    <property type="match status" value="1"/>
</dbReference>
<comment type="similarity">
    <text evidence="2">Belongs to the OmpP1/FadL family.</text>
</comment>
<evidence type="ECO:0000256" key="4">
    <source>
        <dbReference type="ARBA" id="ARBA00022692"/>
    </source>
</evidence>
<dbReference type="EMBL" id="FNEC01000028">
    <property type="protein sequence ID" value="SDK07301.1"/>
    <property type="molecule type" value="Genomic_DNA"/>
</dbReference>